<gene>
    <name evidence="2" type="ORF">XENTR_v90026134mg</name>
</gene>
<proteinExistence type="predicted"/>
<organism evidence="2">
    <name type="scientific">Xenopus tropicalis</name>
    <name type="common">Western clawed frog</name>
    <name type="synonym">Silurana tropicalis</name>
    <dbReference type="NCBI Taxonomy" id="8364"/>
    <lineage>
        <taxon>Eukaryota</taxon>
        <taxon>Metazoa</taxon>
        <taxon>Chordata</taxon>
        <taxon>Craniata</taxon>
        <taxon>Vertebrata</taxon>
        <taxon>Euteleostomi</taxon>
        <taxon>Amphibia</taxon>
        <taxon>Batrachia</taxon>
        <taxon>Anura</taxon>
        <taxon>Pipoidea</taxon>
        <taxon>Pipidae</taxon>
        <taxon>Xenopodinae</taxon>
        <taxon>Xenopus</taxon>
        <taxon>Silurana</taxon>
    </lineage>
</organism>
<dbReference type="PROSITE" id="PS51257">
    <property type="entry name" value="PROKAR_LIPOPROTEIN"/>
    <property type="match status" value="1"/>
</dbReference>
<reference evidence="2" key="3">
    <citation type="submission" date="2016-05" db="EMBL/GenBank/DDBJ databases">
        <title>WGS assembly of Xenopus tropicalis.</title>
        <authorList>
            <person name="Sessions A."/>
            <person name="Jenkins J."/>
            <person name="Mitros T."/>
            <person name="Lyons J.T."/>
            <person name="Dichmann D.S."/>
            <person name="Robert J."/>
            <person name="Harland R.M."/>
            <person name="Rokhsar D.S."/>
        </authorList>
    </citation>
    <scope>NUCLEOTIDE SEQUENCE</scope>
    <source>
        <strain evidence="2">Nigerian</strain>
    </source>
</reference>
<name>A0A1B8YAV0_XENTR</name>
<protein>
    <submittedName>
        <fullName evidence="2">Uncharacterized protein</fullName>
    </submittedName>
</protein>
<evidence type="ECO:0000256" key="1">
    <source>
        <dbReference type="SAM" id="SignalP"/>
    </source>
</evidence>
<reference evidence="2" key="1">
    <citation type="submission" date="2009-11" db="EMBL/GenBank/DDBJ databases">
        <authorList>
            <consortium name="US DOE Joint Genome Institute (JGI-PGF)"/>
            <person name="Ottilar R."/>
            <person name="Schmutz J."/>
            <person name="Salamov A."/>
            <person name="Cheng J.F."/>
            <person name="Lucas S."/>
            <person name="Pitluck S."/>
            <person name="Gundlach H."/>
            <person name="Guo Y."/>
            <person name="Haberer G."/>
            <person name="Nasrallah J."/>
            <person name="Mayer K.F.X."/>
            <person name="van de Peer Y."/>
            <person name="Weigel D."/>
            <person name="Grigoriev I.V."/>
        </authorList>
    </citation>
    <scope>NUCLEOTIDE SEQUENCE</scope>
    <source>
        <strain evidence="2">Nigerian</strain>
    </source>
</reference>
<dbReference type="AlphaFoldDB" id="A0A1B8YAV0"/>
<accession>A0A1B8YAV0</accession>
<evidence type="ECO:0000313" key="2">
    <source>
        <dbReference type="EMBL" id="OCA20137.1"/>
    </source>
</evidence>
<reference evidence="2" key="2">
    <citation type="journal article" date="2010" name="Science">
        <title>The genome of the Western clawed frog Xenopus tropicalis.</title>
        <authorList>
            <person name="Hellsten U."/>
            <person name="Harland R.M."/>
            <person name="Gilchrist M.J."/>
            <person name="Hendrix D."/>
            <person name="Jurka J."/>
            <person name="Kapitonov V."/>
            <person name="Ovcharenko I."/>
            <person name="Putnam N.H."/>
            <person name="Shu S."/>
            <person name="Taher L."/>
            <person name="Blitz I.L."/>
            <person name="Blumberg B."/>
            <person name="Dichmann D.S."/>
            <person name="Dubchak I."/>
            <person name="Amaya E."/>
            <person name="Detter J.C."/>
            <person name="Fletcher R."/>
            <person name="Gerhard D.S."/>
            <person name="Goodstein D."/>
            <person name="Graves T."/>
            <person name="Grigoriev I.V."/>
            <person name="Grimwood J."/>
            <person name="Kawashima T."/>
            <person name="Lindquist E."/>
            <person name="Lucas S.M."/>
            <person name="Mead P.E."/>
            <person name="Mitros T."/>
            <person name="Ogino H."/>
            <person name="Ohta Y."/>
            <person name="Poliakov A.V."/>
            <person name="Pollet N."/>
            <person name="Robert J."/>
            <person name="Salamov A."/>
            <person name="Sater A.K."/>
            <person name="Schmutz J."/>
            <person name="Terry A."/>
            <person name="Vize P.D."/>
            <person name="Warren W.C."/>
            <person name="Wells D."/>
            <person name="Wills A."/>
            <person name="Wilson R.K."/>
            <person name="Zimmerman L.B."/>
            <person name="Zorn A.M."/>
            <person name="Grainger R."/>
            <person name="Grammer T."/>
            <person name="Khokha M.K."/>
            <person name="Richardson P.M."/>
            <person name="Rokhsar D.S."/>
        </authorList>
    </citation>
    <scope>NUCLEOTIDE SEQUENCE [LARGE SCALE GENOMIC DNA]</scope>
    <source>
        <strain evidence="2">Nigerian</strain>
    </source>
</reference>
<feature type="chain" id="PRO_5008619694" evidence="1">
    <location>
        <begin position="32"/>
        <end position="58"/>
    </location>
</feature>
<sequence length="58" mass="5973">MKAVWAPGLNTTSMGPLLPLSVCLVLPLAAACCTGYTSDPAVGSMAGGTWIMIRFNSE</sequence>
<dbReference type="EMBL" id="KV460357">
    <property type="protein sequence ID" value="OCA20137.1"/>
    <property type="molecule type" value="Genomic_DNA"/>
</dbReference>
<feature type="signal peptide" evidence="1">
    <location>
        <begin position="1"/>
        <end position="31"/>
    </location>
</feature>
<keyword evidence="1" id="KW-0732">Signal</keyword>